<dbReference type="PROSITE" id="PS50011">
    <property type="entry name" value="PROTEIN_KINASE_DOM"/>
    <property type="match status" value="1"/>
</dbReference>
<evidence type="ECO:0000256" key="14">
    <source>
        <dbReference type="SAM" id="Phobius"/>
    </source>
</evidence>
<keyword evidence="5" id="KW-0732">Signal</keyword>
<evidence type="ECO:0000256" key="1">
    <source>
        <dbReference type="ARBA" id="ARBA00004479"/>
    </source>
</evidence>
<proteinExistence type="predicted"/>
<reference evidence="17" key="2">
    <citation type="submission" date="2025-08" db="UniProtKB">
        <authorList>
            <consortium name="RefSeq"/>
        </authorList>
    </citation>
    <scope>IDENTIFICATION</scope>
    <source>
        <tissue evidence="17">Leaves</tissue>
    </source>
</reference>
<dbReference type="PANTHER" id="PTHR27005">
    <property type="entry name" value="WALL-ASSOCIATED RECEPTOR KINASE-LIKE 21"/>
    <property type="match status" value="1"/>
</dbReference>
<comment type="catalytic activity">
    <reaction evidence="13">
        <text>L-threonyl-[protein] + ATP = O-phospho-L-threonyl-[protein] + ADP + H(+)</text>
        <dbReference type="Rhea" id="RHEA:46608"/>
        <dbReference type="Rhea" id="RHEA-COMP:11060"/>
        <dbReference type="Rhea" id="RHEA-COMP:11605"/>
        <dbReference type="ChEBI" id="CHEBI:15378"/>
        <dbReference type="ChEBI" id="CHEBI:30013"/>
        <dbReference type="ChEBI" id="CHEBI:30616"/>
        <dbReference type="ChEBI" id="CHEBI:61977"/>
        <dbReference type="ChEBI" id="CHEBI:456216"/>
    </reaction>
</comment>
<evidence type="ECO:0000256" key="6">
    <source>
        <dbReference type="ARBA" id="ARBA00022741"/>
    </source>
</evidence>
<dbReference type="GO" id="GO:0004674">
    <property type="term" value="F:protein serine/threonine kinase activity"/>
    <property type="evidence" value="ECO:0007669"/>
    <property type="project" value="UniProtKB-KW"/>
</dbReference>
<keyword evidence="4 14" id="KW-0812">Transmembrane</keyword>
<dbReference type="InterPro" id="IPR000719">
    <property type="entry name" value="Prot_kinase_dom"/>
</dbReference>
<dbReference type="PROSITE" id="PS00108">
    <property type="entry name" value="PROTEIN_KINASE_ST"/>
    <property type="match status" value="1"/>
</dbReference>
<dbReference type="InterPro" id="IPR045274">
    <property type="entry name" value="WAK-like"/>
</dbReference>
<protein>
    <submittedName>
        <fullName evidence="17">Wall-associated receptor kinase-like 1</fullName>
    </submittedName>
</protein>
<reference evidence="16" key="1">
    <citation type="journal article" date="2025" name="Foods">
        <title>Unveiling the Microbial Signatures of Arabica Coffee Cherries: Insights into Ripeness Specific Diversity, Functional Traits, and Implications for Quality and Safety.</title>
        <authorList>
            <consortium name="RefSeq"/>
            <person name="Tenea G.N."/>
            <person name="Cifuentes V."/>
            <person name="Reyes P."/>
            <person name="Cevallos-Vallejos M."/>
        </authorList>
    </citation>
    <scope>NUCLEOTIDE SEQUENCE [LARGE SCALE GENOMIC DNA]</scope>
</reference>
<keyword evidence="9 14" id="KW-0472">Membrane</keyword>
<organism evidence="16 17">
    <name type="scientific">Coffea arabica</name>
    <name type="common">Arabian coffee</name>
    <dbReference type="NCBI Taxonomy" id="13443"/>
    <lineage>
        <taxon>Eukaryota</taxon>
        <taxon>Viridiplantae</taxon>
        <taxon>Streptophyta</taxon>
        <taxon>Embryophyta</taxon>
        <taxon>Tracheophyta</taxon>
        <taxon>Spermatophyta</taxon>
        <taxon>Magnoliopsida</taxon>
        <taxon>eudicotyledons</taxon>
        <taxon>Gunneridae</taxon>
        <taxon>Pentapetalae</taxon>
        <taxon>asterids</taxon>
        <taxon>lamiids</taxon>
        <taxon>Gentianales</taxon>
        <taxon>Rubiaceae</taxon>
        <taxon>Ixoroideae</taxon>
        <taxon>Gardenieae complex</taxon>
        <taxon>Bertiereae - Coffeeae clade</taxon>
        <taxon>Coffeeae</taxon>
        <taxon>Coffea</taxon>
    </lineage>
</organism>
<keyword evidence="8 14" id="KW-1133">Transmembrane helix</keyword>
<evidence type="ECO:0000256" key="2">
    <source>
        <dbReference type="ARBA" id="ARBA00022527"/>
    </source>
</evidence>
<dbReference type="GO" id="GO:0030247">
    <property type="term" value="F:polysaccharide binding"/>
    <property type="evidence" value="ECO:0007669"/>
    <property type="project" value="InterPro"/>
</dbReference>
<name>A0A6P6UD76_COFAR</name>
<dbReference type="Proteomes" id="UP001652660">
    <property type="component" value="Chromosome 9e"/>
</dbReference>
<accession>A0A6P6UD76</accession>
<keyword evidence="11" id="KW-0325">Glycoprotein</keyword>
<dbReference type="InterPro" id="IPR008271">
    <property type="entry name" value="Ser/Thr_kinase_AS"/>
</dbReference>
<dbReference type="SUPFAM" id="SSF56112">
    <property type="entry name" value="Protein kinase-like (PK-like)"/>
    <property type="match status" value="1"/>
</dbReference>
<dbReference type="CDD" id="cd14066">
    <property type="entry name" value="STKc_IRAK"/>
    <property type="match status" value="1"/>
</dbReference>
<evidence type="ECO:0000313" key="16">
    <source>
        <dbReference type="Proteomes" id="UP001652660"/>
    </source>
</evidence>
<dbReference type="InterPro" id="IPR013695">
    <property type="entry name" value="WAK"/>
</dbReference>
<evidence type="ECO:0000259" key="15">
    <source>
        <dbReference type="PROSITE" id="PS50011"/>
    </source>
</evidence>
<evidence type="ECO:0000256" key="11">
    <source>
        <dbReference type="ARBA" id="ARBA00023180"/>
    </source>
</evidence>
<dbReference type="SMART" id="SM00220">
    <property type="entry name" value="S_TKc"/>
    <property type="match status" value="1"/>
</dbReference>
<dbReference type="Gene3D" id="3.30.200.20">
    <property type="entry name" value="Phosphorylase Kinase, domain 1"/>
    <property type="match status" value="1"/>
</dbReference>
<dbReference type="OrthoDB" id="4062651at2759"/>
<evidence type="ECO:0000256" key="5">
    <source>
        <dbReference type="ARBA" id="ARBA00022729"/>
    </source>
</evidence>
<evidence type="ECO:0000256" key="12">
    <source>
        <dbReference type="ARBA" id="ARBA00047558"/>
    </source>
</evidence>
<keyword evidence="10" id="KW-1015">Disulfide bond</keyword>
<evidence type="ECO:0000256" key="8">
    <source>
        <dbReference type="ARBA" id="ARBA00022989"/>
    </source>
</evidence>
<comment type="subcellular location">
    <subcellularLocation>
        <location evidence="1">Membrane</location>
        <topology evidence="1">Single-pass type I membrane protein</topology>
    </subcellularLocation>
</comment>
<feature type="transmembrane region" description="Helical" evidence="14">
    <location>
        <begin position="168"/>
        <end position="192"/>
    </location>
</feature>
<evidence type="ECO:0000256" key="9">
    <source>
        <dbReference type="ARBA" id="ARBA00023136"/>
    </source>
</evidence>
<dbReference type="PANTHER" id="PTHR27005:SF515">
    <property type="entry name" value="WALL-ASSOCIATED RECEPTOR KINASE-LIKE 10-RELATED"/>
    <property type="match status" value="1"/>
</dbReference>
<evidence type="ECO:0000256" key="4">
    <source>
        <dbReference type="ARBA" id="ARBA00022692"/>
    </source>
</evidence>
<gene>
    <name evidence="17" type="primary">LOC113709799</name>
</gene>
<keyword evidence="7" id="KW-0067">ATP-binding</keyword>
<dbReference type="AlphaFoldDB" id="A0A6P6UD76"/>
<evidence type="ECO:0000256" key="7">
    <source>
        <dbReference type="ARBA" id="ARBA00022840"/>
    </source>
</evidence>
<dbReference type="Gene3D" id="1.20.5.930">
    <property type="entry name" value="Bicelle-embedded integrin alpha(iib) transmembrane segment"/>
    <property type="match status" value="1"/>
</dbReference>
<keyword evidence="16" id="KW-1185">Reference proteome</keyword>
<dbReference type="Pfam" id="PF08488">
    <property type="entry name" value="WAK"/>
    <property type="match status" value="1"/>
</dbReference>
<keyword evidence="2" id="KW-0723">Serine/threonine-protein kinase</keyword>
<dbReference type="RefSeq" id="XP_027088454.2">
    <property type="nucleotide sequence ID" value="XM_027232653.2"/>
</dbReference>
<evidence type="ECO:0000256" key="13">
    <source>
        <dbReference type="ARBA" id="ARBA00047951"/>
    </source>
</evidence>
<dbReference type="Pfam" id="PF00069">
    <property type="entry name" value="Pkinase"/>
    <property type="match status" value="1"/>
</dbReference>
<evidence type="ECO:0000256" key="10">
    <source>
        <dbReference type="ARBA" id="ARBA00023157"/>
    </source>
</evidence>
<feature type="domain" description="Protein kinase" evidence="15">
    <location>
        <begin position="236"/>
        <end position="515"/>
    </location>
</feature>
<comment type="catalytic activity">
    <reaction evidence="12">
        <text>L-seryl-[protein] + ATP = O-phospho-L-seryl-[protein] + ADP + H(+)</text>
        <dbReference type="Rhea" id="RHEA:17989"/>
        <dbReference type="Rhea" id="RHEA-COMP:9863"/>
        <dbReference type="Rhea" id="RHEA-COMP:11604"/>
        <dbReference type="ChEBI" id="CHEBI:15378"/>
        <dbReference type="ChEBI" id="CHEBI:29999"/>
        <dbReference type="ChEBI" id="CHEBI:30616"/>
        <dbReference type="ChEBI" id="CHEBI:83421"/>
        <dbReference type="ChEBI" id="CHEBI:456216"/>
    </reaction>
</comment>
<dbReference type="Gene3D" id="1.10.510.10">
    <property type="entry name" value="Transferase(Phosphotransferase) domain 1"/>
    <property type="match status" value="1"/>
</dbReference>
<dbReference type="GeneID" id="113709799"/>
<dbReference type="GO" id="GO:0005886">
    <property type="term" value="C:plasma membrane"/>
    <property type="evidence" value="ECO:0007669"/>
    <property type="project" value="TreeGrafter"/>
</dbReference>
<keyword evidence="6" id="KW-0547">Nucleotide-binding</keyword>
<keyword evidence="2" id="KW-0418">Kinase</keyword>
<evidence type="ECO:0000313" key="17">
    <source>
        <dbReference type="RefSeq" id="XP_027088454.2"/>
    </source>
</evidence>
<keyword evidence="3" id="KW-0808">Transferase</keyword>
<dbReference type="GO" id="GO:0007166">
    <property type="term" value="P:cell surface receptor signaling pathway"/>
    <property type="evidence" value="ECO:0007669"/>
    <property type="project" value="InterPro"/>
</dbReference>
<dbReference type="InterPro" id="IPR011009">
    <property type="entry name" value="Kinase-like_dom_sf"/>
</dbReference>
<sequence length="569" mass="63213">MFLGCGNALLHLIDGSQQILSGCTSMCNSTATITGCYGINCCQASIPYYLSQYSLQLTASENFTSSTCAYAFLVDQNWELENYTSKVFLKNAPVVWSWPLNHSQIQTISGCSAQNSSLQLKSSSITTYQCECSALGDDTWFYQINPYLDGACKHAIAEIRRKGNRTAIITGTAVGAGMLILLIITFCLYKVVKKIHENKRKEKFFRKMLKQQLPAEDIENAKLFTAKELSSATDNFNENRILGQGGQGTVYKGMLNDGKIVAIKKAKNVNDMRFEEFVNELVLLSQVNHRNVVKLLGCCLQTEVPLLVYEFIPNGTLHSLIHNQNEVEFPFTWNLRLRIATEIAGALAYLHSQISVPILHRDVKSSNVLLDEKYIAKVADFGTSRSIEVDKTHLTTGVKGTFGYLDPEYFQTSQYTEKSDVYSFGVVLVELLTRQKPISSTQTAEAHDGVSLVDRFIKSMNQNSLQMILDPQILDERNESEVVLVAKLARRCLNATGKTRPTMKQILTELESTKLSKGDSTVDADFQGPSCIEKLPVGIVGDPDTYTWTSGSDPVESSSDAYPFLSNLV</sequence>
<evidence type="ECO:0000256" key="3">
    <source>
        <dbReference type="ARBA" id="ARBA00022679"/>
    </source>
</evidence>
<dbReference type="GO" id="GO:0005524">
    <property type="term" value="F:ATP binding"/>
    <property type="evidence" value="ECO:0007669"/>
    <property type="project" value="UniProtKB-KW"/>
</dbReference>